<evidence type="ECO:0000313" key="1">
    <source>
        <dbReference type="EMBL" id="KFI51812.1"/>
    </source>
</evidence>
<accession>A0A086ZZ62</accession>
<protein>
    <submittedName>
        <fullName evidence="1">Uncharacterized protein</fullName>
    </submittedName>
</protein>
<proteinExistence type="predicted"/>
<keyword evidence="2" id="KW-1185">Reference proteome</keyword>
<dbReference type="AlphaFoldDB" id="A0A086ZZ62"/>
<dbReference type="STRING" id="1437608.GCA_000771645_00174"/>
<organism evidence="1 2">
    <name type="scientific">Bifidobacterium biavatii DSM 23969</name>
    <dbReference type="NCBI Taxonomy" id="1437608"/>
    <lineage>
        <taxon>Bacteria</taxon>
        <taxon>Bacillati</taxon>
        <taxon>Actinomycetota</taxon>
        <taxon>Actinomycetes</taxon>
        <taxon>Bifidobacteriales</taxon>
        <taxon>Bifidobacteriaceae</taxon>
        <taxon>Bifidobacterium</taxon>
    </lineage>
</organism>
<sequence>MADNIRRLRVNLCVSKTTTVTLSCLQSDAAQLVGTNQ</sequence>
<dbReference type="Proteomes" id="UP000029108">
    <property type="component" value="Unassembled WGS sequence"/>
</dbReference>
<comment type="caution">
    <text evidence="1">The sequence shown here is derived from an EMBL/GenBank/DDBJ whole genome shotgun (WGS) entry which is preliminary data.</text>
</comment>
<name>A0A086ZZ62_9BIFI</name>
<dbReference type="EMBL" id="JGYN01000008">
    <property type="protein sequence ID" value="KFI51812.1"/>
    <property type="molecule type" value="Genomic_DNA"/>
</dbReference>
<reference evidence="1 2" key="1">
    <citation type="submission" date="2014-03" db="EMBL/GenBank/DDBJ databases">
        <title>Genomics of Bifidobacteria.</title>
        <authorList>
            <person name="Ventura M."/>
            <person name="Milani C."/>
            <person name="Lugli G.A."/>
        </authorList>
    </citation>
    <scope>NUCLEOTIDE SEQUENCE [LARGE SCALE GENOMIC DNA]</scope>
    <source>
        <strain evidence="1 2">DSM 23969</strain>
    </source>
</reference>
<gene>
    <name evidence="1" type="ORF">BBIA_0729</name>
</gene>
<evidence type="ECO:0000313" key="2">
    <source>
        <dbReference type="Proteomes" id="UP000029108"/>
    </source>
</evidence>